<proteinExistence type="predicted"/>
<sequence length="201" mass="23316">MKTKLIRLSCIILISMFAMMGCKNHSKRQENIETYQSEVMLKLFSIKTSNDLIIKIPETNTSCKINKIIDKDSLHIFEGHYAEGEERGVVYIDYKNIVALNQSTENETYLIIPFSVSNQGSGIFRYIGLFDLNHKDMTIKHVDSKFLGDRIKLESIQYDGNKVVQIKMKIHSKEQSMSQTPTETKEIDFNVDRDKLKYDFD</sequence>
<evidence type="ECO:0000313" key="3">
    <source>
        <dbReference type="Proteomes" id="UP000293562"/>
    </source>
</evidence>
<dbReference type="PROSITE" id="PS51257">
    <property type="entry name" value="PROKAR_LIPOPROTEIN"/>
    <property type="match status" value="1"/>
</dbReference>
<feature type="signal peptide" evidence="1">
    <location>
        <begin position="1"/>
        <end position="20"/>
    </location>
</feature>
<feature type="chain" id="PRO_5020776290" description="Lipoprotein" evidence="1">
    <location>
        <begin position="21"/>
        <end position="201"/>
    </location>
</feature>
<gene>
    <name evidence="2" type="ORF">EV201_0223</name>
</gene>
<dbReference type="OrthoDB" id="1161168at2"/>
<keyword evidence="1" id="KW-0732">Signal</keyword>
<evidence type="ECO:0000256" key="1">
    <source>
        <dbReference type="SAM" id="SignalP"/>
    </source>
</evidence>
<dbReference type="Proteomes" id="UP000293562">
    <property type="component" value="Unassembled WGS sequence"/>
</dbReference>
<comment type="caution">
    <text evidence="2">The sequence shown here is derived from an EMBL/GenBank/DDBJ whole genome shotgun (WGS) entry which is preliminary data.</text>
</comment>
<protein>
    <recommendedName>
        <fullName evidence="4">Lipoprotein</fullName>
    </recommendedName>
</protein>
<accession>A0A4Q7VHL9</accession>
<dbReference type="AlphaFoldDB" id="A0A4Q7VHL9"/>
<evidence type="ECO:0008006" key="4">
    <source>
        <dbReference type="Google" id="ProtNLM"/>
    </source>
</evidence>
<dbReference type="EMBL" id="SHKN01000001">
    <property type="protein sequence ID" value="RZT95600.1"/>
    <property type="molecule type" value="Genomic_DNA"/>
</dbReference>
<dbReference type="RefSeq" id="WP_130305549.1">
    <property type="nucleotide sequence ID" value="NZ_SHKN01000001.1"/>
</dbReference>
<evidence type="ECO:0000313" key="2">
    <source>
        <dbReference type="EMBL" id="RZT95600.1"/>
    </source>
</evidence>
<reference evidence="2 3" key="1">
    <citation type="submission" date="2019-02" db="EMBL/GenBank/DDBJ databases">
        <title>Genomic Encyclopedia of Type Strains, Phase IV (KMG-IV): sequencing the most valuable type-strain genomes for metagenomic binning, comparative biology and taxonomic classification.</title>
        <authorList>
            <person name="Goeker M."/>
        </authorList>
    </citation>
    <scope>NUCLEOTIDE SEQUENCE [LARGE SCALE GENOMIC DNA]</scope>
    <source>
        <strain evidence="2 3">DSM 28825</strain>
    </source>
</reference>
<keyword evidence="3" id="KW-1185">Reference proteome</keyword>
<name>A0A4Q7VHL9_9BACT</name>
<organism evidence="2 3">
    <name type="scientific">Ancylomarina subtilis</name>
    <dbReference type="NCBI Taxonomy" id="1639035"/>
    <lineage>
        <taxon>Bacteria</taxon>
        <taxon>Pseudomonadati</taxon>
        <taxon>Bacteroidota</taxon>
        <taxon>Bacteroidia</taxon>
        <taxon>Marinilabiliales</taxon>
        <taxon>Marinifilaceae</taxon>
        <taxon>Ancylomarina</taxon>
    </lineage>
</organism>